<proteinExistence type="predicted"/>
<evidence type="ECO:0000259" key="1">
    <source>
        <dbReference type="PROSITE" id="PS50042"/>
    </source>
</evidence>
<dbReference type="InterPro" id="IPR018490">
    <property type="entry name" value="cNMP-bd_dom_sf"/>
</dbReference>
<dbReference type="Pfam" id="PF00027">
    <property type="entry name" value="cNMP_binding"/>
    <property type="match status" value="1"/>
</dbReference>
<dbReference type="OrthoDB" id="571714at2"/>
<name>A0A480B117_9BURK</name>
<evidence type="ECO:0000313" key="2">
    <source>
        <dbReference type="EMBL" id="GCL65615.1"/>
    </source>
</evidence>
<dbReference type="InterPro" id="IPR014710">
    <property type="entry name" value="RmlC-like_jellyroll"/>
</dbReference>
<sequence length="205" mass="22763">MSDALPSFLPPALIQESTRVGLTRNERLFHVGEKVEHIHFVLEGELLAVRYLSDGSEAVMQRARDGEFFAQSAMLVPHYSCDARAASPTEVVRIPVCELRDALSSDGSFAMAFAGQLAADLRRQCTRVERLRIKRARDRVRHYLVCEGPLRSGGVKLQDWARELGLEPETLYRTLAELEASGEIRREDGGVIPVQAATPRESCSG</sequence>
<evidence type="ECO:0000313" key="3">
    <source>
        <dbReference type="Proteomes" id="UP000301751"/>
    </source>
</evidence>
<accession>A0A480B117</accession>
<dbReference type="InterPro" id="IPR000595">
    <property type="entry name" value="cNMP-bd_dom"/>
</dbReference>
<gene>
    <name evidence="2" type="ORF">AQPW35_46960</name>
</gene>
<dbReference type="AlphaFoldDB" id="A0A480B117"/>
<dbReference type="SUPFAM" id="SSF51206">
    <property type="entry name" value="cAMP-binding domain-like"/>
    <property type="match status" value="1"/>
</dbReference>
<protein>
    <submittedName>
        <fullName evidence="2">Crp/Fnr family transcriptional regulator</fullName>
    </submittedName>
</protein>
<dbReference type="RefSeq" id="WP_137735317.1">
    <property type="nucleotide sequence ID" value="NZ_BJCL01000018.1"/>
</dbReference>
<dbReference type="CDD" id="cd00038">
    <property type="entry name" value="CAP_ED"/>
    <property type="match status" value="1"/>
</dbReference>
<dbReference type="Gene3D" id="2.60.120.10">
    <property type="entry name" value="Jelly Rolls"/>
    <property type="match status" value="1"/>
</dbReference>
<keyword evidence="3" id="KW-1185">Reference proteome</keyword>
<dbReference type="EMBL" id="BJCL01000018">
    <property type="protein sequence ID" value="GCL65615.1"/>
    <property type="molecule type" value="Genomic_DNA"/>
</dbReference>
<dbReference type="SMART" id="SM00100">
    <property type="entry name" value="cNMP"/>
    <property type="match status" value="1"/>
</dbReference>
<dbReference type="Proteomes" id="UP000301751">
    <property type="component" value="Unassembled WGS sequence"/>
</dbReference>
<comment type="caution">
    <text evidence="2">The sequence shown here is derived from an EMBL/GenBank/DDBJ whole genome shotgun (WGS) entry which is preliminary data.</text>
</comment>
<feature type="domain" description="Cyclic nucleotide-binding" evidence="1">
    <location>
        <begin position="25"/>
        <end position="87"/>
    </location>
</feature>
<reference evidence="3" key="1">
    <citation type="submission" date="2019-03" db="EMBL/GenBank/DDBJ databases">
        <title>Aquabacterium pictum sp.nov., the first bacteriochlorophyll a-containing freshwater bacterium in the genus Aquabacterium of the class Betaproteobacteria.</title>
        <authorList>
            <person name="Hirose S."/>
            <person name="Tank M."/>
            <person name="Hara E."/>
            <person name="Tamaki H."/>
            <person name="Takaichi S."/>
            <person name="Haruta S."/>
            <person name="Hanada S."/>
        </authorList>
    </citation>
    <scope>NUCLEOTIDE SEQUENCE [LARGE SCALE GENOMIC DNA]</scope>
    <source>
        <strain evidence="3">W35</strain>
    </source>
</reference>
<organism evidence="2 3">
    <name type="scientific">Pseudaquabacterium pictum</name>
    <dbReference type="NCBI Taxonomy" id="2315236"/>
    <lineage>
        <taxon>Bacteria</taxon>
        <taxon>Pseudomonadati</taxon>
        <taxon>Pseudomonadota</taxon>
        <taxon>Betaproteobacteria</taxon>
        <taxon>Burkholderiales</taxon>
        <taxon>Sphaerotilaceae</taxon>
        <taxon>Pseudaquabacterium</taxon>
    </lineage>
</organism>
<dbReference type="PROSITE" id="PS50042">
    <property type="entry name" value="CNMP_BINDING_3"/>
    <property type="match status" value="1"/>
</dbReference>